<dbReference type="eggNOG" id="ENOG502RZ4A">
    <property type="taxonomic scope" value="Eukaryota"/>
</dbReference>
<dbReference type="GO" id="GO:0045259">
    <property type="term" value="C:proton-transporting ATP synthase complex"/>
    <property type="evidence" value="ECO:0007669"/>
    <property type="project" value="UniProtKB-KW"/>
</dbReference>
<comment type="subcellular location">
    <subcellularLocation>
        <location evidence="1">Mitochondrion membrane</location>
    </subcellularLocation>
</comment>
<evidence type="ECO:0000256" key="4">
    <source>
        <dbReference type="ARBA" id="ARBA00022547"/>
    </source>
</evidence>
<keyword evidence="5" id="KW-0375">Hydrogen ion transport</keyword>
<dbReference type="GO" id="GO:0015078">
    <property type="term" value="F:proton transmembrane transporter activity"/>
    <property type="evidence" value="ECO:0007669"/>
    <property type="project" value="InterPro"/>
</dbReference>
<evidence type="ECO:0000313" key="11">
    <source>
        <dbReference type="Proteomes" id="UP000032180"/>
    </source>
</evidence>
<accession>A0A0D9V514</accession>
<evidence type="ECO:0000256" key="5">
    <source>
        <dbReference type="ARBA" id="ARBA00022781"/>
    </source>
</evidence>
<comment type="similarity">
    <text evidence="2">Belongs to the ATPase g subunit family.</text>
</comment>
<dbReference type="Pfam" id="PF04718">
    <property type="entry name" value="ATP-synt_G"/>
    <property type="match status" value="1"/>
</dbReference>
<evidence type="ECO:0000256" key="7">
    <source>
        <dbReference type="ARBA" id="ARBA00023128"/>
    </source>
</evidence>
<dbReference type="HOGENOM" id="CLU_121191_0_0_1"/>
<evidence type="ECO:0000256" key="1">
    <source>
        <dbReference type="ARBA" id="ARBA00004325"/>
    </source>
</evidence>
<organism evidence="10 11">
    <name type="scientific">Leersia perrieri</name>
    <dbReference type="NCBI Taxonomy" id="77586"/>
    <lineage>
        <taxon>Eukaryota</taxon>
        <taxon>Viridiplantae</taxon>
        <taxon>Streptophyta</taxon>
        <taxon>Embryophyta</taxon>
        <taxon>Tracheophyta</taxon>
        <taxon>Spermatophyta</taxon>
        <taxon>Magnoliopsida</taxon>
        <taxon>Liliopsida</taxon>
        <taxon>Poales</taxon>
        <taxon>Poaceae</taxon>
        <taxon>BOP clade</taxon>
        <taxon>Oryzoideae</taxon>
        <taxon>Oryzeae</taxon>
        <taxon>Oryzinae</taxon>
        <taxon>Leersia</taxon>
    </lineage>
</organism>
<dbReference type="GO" id="GO:0015986">
    <property type="term" value="P:proton motive force-driven ATP synthesis"/>
    <property type="evidence" value="ECO:0007669"/>
    <property type="project" value="InterPro"/>
</dbReference>
<name>A0A0D9V514_9ORYZ</name>
<dbReference type="EnsemblPlants" id="LPERR01G24970.1">
    <property type="protein sequence ID" value="LPERR01G24970.1"/>
    <property type="gene ID" value="LPERR01G24970"/>
</dbReference>
<evidence type="ECO:0000256" key="8">
    <source>
        <dbReference type="ARBA" id="ARBA00023136"/>
    </source>
</evidence>
<dbReference type="InterPro" id="IPR006808">
    <property type="entry name" value="ATP_synth_F0_gsu_mt"/>
</dbReference>
<protein>
    <submittedName>
        <fullName evidence="10">Uncharacterized protein</fullName>
    </submittedName>
</protein>
<keyword evidence="8" id="KW-0472">Membrane</keyword>
<proteinExistence type="inferred from homology"/>
<keyword evidence="6" id="KW-0406">Ion transport</keyword>
<evidence type="ECO:0000256" key="6">
    <source>
        <dbReference type="ARBA" id="ARBA00023065"/>
    </source>
</evidence>
<reference evidence="10" key="3">
    <citation type="submission" date="2015-04" db="UniProtKB">
        <authorList>
            <consortium name="EnsemblPlants"/>
        </authorList>
    </citation>
    <scope>IDENTIFICATION</scope>
</reference>
<evidence type="ECO:0000256" key="3">
    <source>
        <dbReference type="ARBA" id="ARBA00022448"/>
    </source>
</evidence>
<sequence>MAAALGSKLAMLQSTARAATRVAAQLGSAYHKALMENNRQLQSKACEAARNAAKQGRAYHEEVMERNKHFVVDPPTVETCQKLSKQLYYTRLASIPSRYESLWKEVDSAKLVWKNKRNLKPEEIGVATLFGLELLGWFAAGEFVGNGFTFSG</sequence>
<dbReference type="Proteomes" id="UP000032180">
    <property type="component" value="Chromosome 1"/>
</dbReference>
<keyword evidence="11" id="KW-1185">Reference proteome</keyword>
<evidence type="ECO:0000256" key="2">
    <source>
        <dbReference type="ARBA" id="ARBA00005699"/>
    </source>
</evidence>
<keyword evidence="4" id="KW-0138">CF(0)</keyword>
<dbReference type="GO" id="GO:0031966">
    <property type="term" value="C:mitochondrial membrane"/>
    <property type="evidence" value="ECO:0007669"/>
    <property type="project" value="UniProtKB-SubCell"/>
</dbReference>
<keyword evidence="7" id="KW-0496">Mitochondrion</keyword>
<dbReference type="Gramene" id="LPERR01G24970.1">
    <property type="protein sequence ID" value="LPERR01G24970.1"/>
    <property type="gene ID" value="LPERR01G24970"/>
</dbReference>
<evidence type="ECO:0000313" key="10">
    <source>
        <dbReference type="EnsemblPlants" id="LPERR01G24970.1"/>
    </source>
</evidence>
<dbReference type="PANTHER" id="PTHR12386">
    <property type="entry name" value="ATP SYNTHASE SUBUNIT"/>
    <property type="match status" value="1"/>
</dbReference>
<keyword evidence="3" id="KW-0813">Transport</keyword>
<keyword evidence="9" id="KW-0066">ATP synthesis</keyword>
<evidence type="ECO:0000256" key="9">
    <source>
        <dbReference type="ARBA" id="ARBA00023310"/>
    </source>
</evidence>
<reference evidence="11" key="2">
    <citation type="submission" date="2013-12" db="EMBL/GenBank/DDBJ databases">
        <authorList>
            <person name="Yu Y."/>
            <person name="Lee S."/>
            <person name="de Baynast K."/>
            <person name="Wissotski M."/>
            <person name="Liu L."/>
            <person name="Talag J."/>
            <person name="Goicoechea J."/>
            <person name="Angelova A."/>
            <person name="Jetty R."/>
            <person name="Kudrna D."/>
            <person name="Golser W."/>
            <person name="Rivera L."/>
            <person name="Zhang J."/>
            <person name="Wing R."/>
        </authorList>
    </citation>
    <scope>NUCLEOTIDE SEQUENCE</scope>
</reference>
<dbReference type="STRING" id="77586.A0A0D9V514"/>
<dbReference type="AlphaFoldDB" id="A0A0D9V514"/>
<reference evidence="10 11" key="1">
    <citation type="submission" date="2012-08" db="EMBL/GenBank/DDBJ databases">
        <title>Oryza genome evolution.</title>
        <authorList>
            <person name="Wing R.A."/>
        </authorList>
    </citation>
    <scope>NUCLEOTIDE SEQUENCE</scope>
</reference>